<dbReference type="GeneID" id="94844735"/>
<dbReference type="VEuPathDB" id="TrichDB:TRFO_35058"/>
<comment type="similarity">
    <text evidence="2 6">Belongs to the TVP23 family.</text>
</comment>
<dbReference type="Pfam" id="PF05832">
    <property type="entry name" value="DUF846"/>
    <property type="match status" value="1"/>
</dbReference>
<reference evidence="7" key="1">
    <citation type="submission" date="2016-10" db="EMBL/GenBank/DDBJ databases">
        <authorList>
            <person name="Benchimol M."/>
            <person name="Almeida L.G."/>
            <person name="Vasconcelos A.T."/>
            <person name="Perreira-Neves A."/>
            <person name="Rosa I.A."/>
            <person name="Tasca T."/>
            <person name="Bogo M.R."/>
            <person name="de Souza W."/>
        </authorList>
    </citation>
    <scope>NUCLEOTIDE SEQUENCE [LARGE SCALE GENOMIC DNA]</scope>
    <source>
        <strain evidence="7">K</strain>
    </source>
</reference>
<keyword evidence="8" id="KW-1185">Reference proteome</keyword>
<dbReference type="EMBL" id="MLAK01001051">
    <property type="protein sequence ID" value="OHS98492.1"/>
    <property type="molecule type" value="Genomic_DNA"/>
</dbReference>
<sequence length="188" mass="21368">MDDSVSAAIQKQKPNFTDRYPLLAYSLIKLFPIATFYLCFAYVSNPSVSIVLCFAAFLIEFLVVKDKFGMELVGLRFTFEPNENSIIRYFSRPSPFIPQTSLSNAFWLGSFASIGVFGISAFLSIIFKKFTFFIISLCEAILQGASLFLFTAAHEMKRREANQIVRSPFQEESIEFQLVAEENEKDIV</sequence>
<protein>
    <recommendedName>
        <fullName evidence="6">Golgi apparatus membrane protein TVP23 homolog</fullName>
    </recommendedName>
</protein>
<dbReference type="AlphaFoldDB" id="A0A1J4JMM2"/>
<evidence type="ECO:0000256" key="4">
    <source>
        <dbReference type="ARBA" id="ARBA00022989"/>
    </source>
</evidence>
<dbReference type="OrthoDB" id="2151161at2759"/>
<dbReference type="GO" id="GO:0000139">
    <property type="term" value="C:Golgi membrane"/>
    <property type="evidence" value="ECO:0007669"/>
    <property type="project" value="TreeGrafter"/>
</dbReference>
<organism evidence="7 8">
    <name type="scientific">Tritrichomonas foetus</name>
    <dbReference type="NCBI Taxonomy" id="1144522"/>
    <lineage>
        <taxon>Eukaryota</taxon>
        <taxon>Metamonada</taxon>
        <taxon>Parabasalia</taxon>
        <taxon>Tritrichomonadida</taxon>
        <taxon>Tritrichomonadidae</taxon>
        <taxon>Tritrichomonas</taxon>
    </lineage>
</organism>
<accession>A0A1J4JMM2</accession>
<feature type="transmembrane region" description="Helical" evidence="6">
    <location>
        <begin position="133"/>
        <end position="153"/>
    </location>
</feature>
<dbReference type="PANTHER" id="PTHR13019">
    <property type="entry name" value="GOLGI APPARATUS MEMBRANE PROTEIN TVP23"/>
    <property type="match status" value="1"/>
</dbReference>
<comment type="subcellular location">
    <subcellularLocation>
        <location evidence="1 6">Membrane</location>
        <topology evidence="1 6">Multi-pass membrane protein</topology>
    </subcellularLocation>
</comment>
<dbReference type="GO" id="GO:0009306">
    <property type="term" value="P:protein secretion"/>
    <property type="evidence" value="ECO:0007669"/>
    <property type="project" value="TreeGrafter"/>
</dbReference>
<evidence type="ECO:0000256" key="3">
    <source>
        <dbReference type="ARBA" id="ARBA00022692"/>
    </source>
</evidence>
<keyword evidence="3 6" id="KW-0812">Transmembrane</keyword>
<feature type="transmembrane region" description="Helical" evidence="6">
    <location>
        <begin position="20"/>
        <end position="43"/>
    </location>
</feature>
<evidence type="ECO:0000256" key="2">
    <source>
        <dbReference type="ARBA" id="ARBA00005467"/>
    </source>
</evidence>
<dbReference type="GO" id="GO:0016192">
    <property type="term" value="P:vesicle-mediated transport"/>
    <property type="evidence" value="ECO:0007669"/>
    <property type="project" value="TreeGrafter"/>
</dbReference>
<evidence type="ECO:0000256" key="1">
    <source>
        <dbReference type="ARBA" id="ARBA00004141"/>
    </source>
</evidence>
<dbReference type="PANTHER" id="PTHR13019:SF7">
    <property type="entry name" value="GOLGI APPARATUS MEMBRANE PROTEIN TVP23"/>
    <property type="match status" value="1"/>
</dbReference>
<feature type="transmembrane region" description="Helical" evidence="6">
    <location>
        <begin position="105"/>
        <end position="127"/>
    </location>
</feature>
<gene>
    <name evidence="7" type="ORF">TRFO_35058</name>
</gene>
<evidence type="ECO:0000313" key="8">
    <source>
        <dbReference type="Proteomes" id="UP000179807"/>
    </source>
</evidence>
<dbReference type="InterPro" id="IPR008564">
    <property type="entry name" value="TVP23-like"/>
</dbReference>
<name>A0A1J4JMM2_9EUKA</name>
<feature type="transmembrane region" description="Helical" evidence="6">
    <location>
        <begin position="49"/>
        <end position="64"/>
    </location>
</feature>
<dbReference type="Proteomes" id="UP000179807">
    <property type="component" value="Unassembled WGS sequence"/>
</dbReference>
<dbReference type="RefSeq" id="XP_068351629.1">
    <property type="nucleotide sequence ID" value="XM_068510031.1"/>
</dbReference>
<keyword evidence="4 6" id="KW-1133">Transmembrane helix</keyword>
<comment type="caution">
    <text evidence="7">The sequence shown here is derived from an EMBL/GenBank/DDBJ whole genome shotgun (WGS) entry which is preliminary data.</text>
</comment>
<evidence type="ECO:0000256" key="6">
    <source>
        <dbReference type="RuleBase" id="RU361206"/>
    </source>
</evidence>
<evidence type="ECO:0000256" key="5">
    <source>
        <dbReference type="ARBA" id="ARBA00023136"/>
    </source>
</evidence>
<keyword evidence="5 6" id="KW-0472">Membrane</keyword>
<evidence type="ECO:0000313" key="7">
    <source>
        <dbReference type="EMBL" id="OHS98492.1"/>
    </source>
</evidence>
<proteinExistence type="inferred from homology"/>